<dbReference type="EMBL" id="SMKW01000033">
    <property type="protein sequence ID" value="TDD47745.1"/>
    <property type="molecule type" value="Genomic_DNA"/>
</dbReference>
<reference evidence="1 2" key="1">
    <citation type="submission" date="2019-03" db="EMBL/GenBank/DDBJ databases">
        <title>Draft genome sequences of novel Actinobacteria.</title>
        <authorList>
            <person name="Sahin N."/>
            <person name="Ay H."/>
            <person name="Saygin H."/>
        </authorList>
    </citation>
    <scope>NUCLEOTIDE SEQUENCE [LARGE SCALE GENOMIC DNA]</scope>
    <source>
        <strain evidence="1 2">7K502</strain>
    </source>
</reference>
<gene>
    <name evidence="1" type="ORF">E1288_23885</name>
</gene>
<proteinExistence type="predicted"/>
<accession>A0A4R4YR75</accession>
<keyword evidence="2" id="KW-1185">Reference proteome</keyword>
<name>A0A4R4YR75_9PSEU</name>
<dbReference type="AlphaFoldDB" id="A0A4R4YR75"/>
<sequence length="75" mass="8581">MKCTFCGANDLEQGFLPNSVDVASHRQAHWVEGPVEHALFGGIKLRRRRRLPIAAFRCRKCSHLEFFADPEPDDE</sequence>
<protein>
    <submittedName>
        <fullName evidence="1">Uncharacterized protein</fullName>
    </submittedName>
</protein>
<comment type="caution">
    <text evidence="1">The sequence shown here is derived from an EMBL/GenBank/DDBJ whole genome shotgun (WGS) entry which is preliminary data.</text>
</comment>
<evidence type="ECO:0000313" key="2">
    <source>
        <dbReference type="Proteomes" id="UP000294947"/>
    </source>
</evidence>
<dbReference type="Proteomes" id="UP000294947">
    <property type="component" value="Unassembled WGS sequence"/>
</dbReference>
<dbReference type="OrthoDB" id="7573292at2"/>
<evidence type="ECO:0000313" key="1">
    <source>
        <dbReference type="EMBL" id="TDD47745.1"/>
    </source>
</evidence>
<organism evidence="1 2">
    <name type="scientific">Saccharopolyspora elongata</name>
    <dbReference type="NCBI Taxonomy" id="2530387"/>
    <lineage>
        <taxon>Bacteria</taxon>
        <taxon>Bacillati</taxon>
        <taxon>Actinomycetota</taxon>
        <taxon>Actinomycetes</taxon>
        <taxon>Pseudonocardiales</taxon>
        <taxon>Pseudonocardiaceae</taxon>
        <taxon>Saccharopolyspora</taxon>
    </lineage>
</organism>